<reference evidence="2 3" key="1">
    <citation type="submission" date="2017-02" db="EMBL/GenBank/DDBJ databases">
        <title>The new phylogeny of genus Mycobacterium.</title>
        <authorList>
            <person name="Tortoli E."/>
            <person name="Trovato A."/>
            <person name="Cirillo D.M."/>
        </authorList>
    </citation>
    <scope>NUCLEOTIDE SEQUENCE [LARGE SCALE GENOMIC DNA]</scope>
    <source>
        <strain evidence="2 3">DSM 44338</strain>
    </source>
</reference>
<accession>A0A1X0JJR0</accession>
<dbReference type="OrthoDB" id="4751380at2"/>
<evidence type="ECO:0008006" key="4">
    <source>
        <dbReference type="Google" id="ProtNLM"/>
    </source>
</evidence>
<feature type="signal peptide" evidence="1">
    <location>
        <begin position="1"/>
        <end position="27"/>
    </location>
</feature>
<dbReference type="Proteomes" id="UP000192411">
    <property type="component" value="Unassembled WGS sequence"/>
</dbReference>
<dbReference type="EMBL" id="MVIM01000014">
    <property type="protein sequence ID" value="ORB62810.1"/>
    <property type="molecule type" value="Genomic_DNA"/>
</dbReference>
<organism evidence="2 3">
    <name type="scientific">Mycolicibacterium tusciae</name>
    <dbReference type="NCBI Taxonomy" id="75922"/>
    <lineage>
        <taxon>Bacteria</taxon>
        <taxon>Bacillati</taxon>
        <taxon>Actinomycetota</taxon>
        <taxon>Actinomycetes</taxon>
        <taxon>Mycobacteriales</taxon>
        <taxon>Mycobacteriaceae</taxon>
        <taxon>Mycolicibacterium</taxon>
    </lineage>
</organism>
<evidence type="ECO:0000313" key="3">
    <source>
        <dbReference type="Proteomes" id="UP000192411"/>
    </source>
</evidence>
<proteinExistence type="predicted"/>
<evidence type="ECO:0000313" key="2">
    <source>
        <dbReference type="EMBL" id="ORB62810.1"/>
    </source>
</evidence>
<gene>
    <name evidence="2" type="ORF">BST47_22790</name>
</gene>
<keyword evidence="3" id="KW-1185">Reference proteome</keyword>
<keyword evidence="1" id="KW-0732">Signal</keyword>
<dbReference type="RefSeq" id="WP_083127922.1">
    <property type="nucleotide sequence ID" value="NZ_MVIM01000014.1"/>
</dbReference>
<sequence length="99" mass="10547">MKMTTAAAIALSVIATFMIGSAQPAAAAPAGPRTVQDTVTSLESNGYKVILNKVGSAPLEQCTVTGVRPGRDVTEFRQNRRDQLVERVLYTTVYVDASC</sequence>
<protein>
    <recommendedName>
        <fullName evidence="4">DUF732 domain-containing protein</fullName>
    </recommendedName>
</protein>
<name>A0A1X0JJR0_9MYCO</name>
<dbReference type="AlphaFoldDB" id="A0A1X0JJR0"/>
<feature type="chain" id="PRO_5012484718" description="DUF732 domain-containing protein" evidence="1">
    <location>
        <begin position="28"/>
        <end position="99"/>
    </location>
</feature>
<evidence type="ECO:0000256" key="1">
    <source>
        <dbReference type="SAM" id="SignalP"/>
    </source>
</evidence>
<comment type="caution">
    <text evidence="2">The sequence shown here is derived from an EMBL/GenBank/DDBJ whole genome shotgun (WGS) entry which is preliminary data.</text>
</comment>